<keyword evidence="3 4" id="KW-0732">Signal</keyword>
<dbReference type="AlphaFoldDB" id="A0A8W8HXD9"/>
<dbReference type="PROSITE" id="PS50871">
    <property type="entry name" value="C1Q"/>
    <property type="match status" value="1"/>
</dbReference>
<proteinExistence type="predicted"/>
<name>A0A8W8HXD9_MAGGI</name>
<dbReference type="SUPFAM" id="SSF49842">
    <property type="entry name" value="TNF-like"/>
    <property type="match status" value="1"/>
</dbReference>
<dbReference type="Pfam" id="PF00386">
    <property type="entry name" value="C1q"/>
    <property type="match status" value="1"/>
</dbReference>
<dbReference type="GO" id="GO:0005576">
    <property type="term" value="C:extracellular region"/>
    <property type="evidence" value="ECO:0007669"/>
    <property type="project" value="UniProtKB-SubCell"/>
</dbReference>
<organism evidence="6 7">
    <name type="scientific">Magallana gigas</name>
    <name type="common">Pacific oyster</name>
    <name type="synonym">Crassostrea gigas</name>
    <dbReference type="NCBI Taxonomy" id="29159"/>
    <lineage>
        <taxon>Eukaryota</taxon>
        <taxon>Metazoa</taxon>
        <taxon>Spiralia</taxon>
        <taxon>Lophotrochozoa</taxon>
        <taxon>Mollusca</taxon>
        <taxon>Bivalvia</taxon>
        <taxon>Autobranchia</taxon>
        <taxon>Pteriomorphia</taxon>
        <taxon>Ostreida</taxon>
        <taxon>Ostreoidea</taxon>
        <taxon>Ostreidae</taxon>
        <taxon>Magallana</taxon>
    </lineage>
</organism>
<evidence type="ECO:0000256" key="4">
    <source>
        <dbReference type="SAM" id="SignalP"/>
    </source>
</evidence>
<feature type="signal peptide" evidence="4">
    <location>
        <begin position="1"/>
        <end position="17"/>
    </location>
</feature>
<evidence type="ECO:0000256" key="2">
    <source>
        <dbReference type="ARBA" id="ARBA00022525"/>
    </source>
</evidence>
<evidence type="ECO:0000259" key="5">
    <source>
        <dbReference type="PROSITE" id="PS50871"/>
    </source>
</evidence>
<dbReference type="PANTHER" id="PTHR22923">
    <property type="entry name" value="CEREBELLIN-RELATED"/>
    <property type="match status" value="1"/>
</dbReference>
<feature type="chain" id="PRO_5036475240" description="C1q domain-containing protein" evidence="4">
    <location>
        <begin position="18"/>
        <end position="186"/>
    </location>
</feature>
<dbReference type="InterPro" id="IPR001073">
    <property type="entry name" value="C1q_dom"/>
</dbReference>
<feature type="domain" description="C1q" evidence="5">
    <location>
        <begin position="56"/>
        <end position="186"/>
    </location>
</feature>
<evidence type="ECO:0000256" key="1">
    <source>
        <dbReference type="ARBA" id="ARBA00004613"/>
    </source>
</evidence>
<evidence type="ECO:0000313" key="6">
    <source>
        <dbReference type="EnsemblMetazoa" id="G11525.1:cds"/>
    </source>
</evidence>
<evidence type="ECO:0000256" key="3">
    <source>
        <dbReference type="ARBA" id="ARBA00022729"/>
    </source>
</evidence>
<sequence length="186" mass="21105">MFLTFAILMITVQCGLCDKVSPKPGLKLFREDYKSVEETCLAVGFVRNNCRSATKKNHRLVAFDVMLKHDKRNLATKARIVFEHVELNEGLGYNKSTGIFTAPSGGIYVFDWTILTWQGEFAYTSLVVNDQIKSWNHCRDVNSKTLLPCSKMAIVKLKNGEQVWIGVFIGPANMYQKYTSFSGYKL</sequence>
<dbReference type="SMART" id="SM00110">
    <property type="entry name" value="C1Q"/>
    <property type="match status" value="1"/>
</dbReference>
<dbReference type="InterPro" id="IPR008983">
    <property type="entry name" value="Tumour_necrosis_fac-like_dom"/>
</dbReference>
<dbReference type="PRINTS" id="PR00007">
    <property type="entry name" value="COMPLEMNTC1Q"/>
</dbReference>
<comment type="subcellular location">
    <subcellularLocation>
        <location evidence="1">Secreted</location>
    </subcellularLocation>
</comment>
<evidence type="ECO:0000313" key="7">
    <source>
        <dbReference type="Proteomes" id="UP000005408"/>
    </source>
</evidence>
<dbReference type="PANTHER" id="PTHR22923:SF116">
    <property type="entry name" value="C1Q DOMAIN-CONTAINING PROTEIN"/>
    <property type="match status" value="1"/>
</dbReference>
<protein>
    <recommendedName>
        <fullName evidence="5">C1q domain-containing protein</fullName>
    </recommendedName>
</protein>
<reference evidence="6" key="1">
    <citation type="submission" date="2022-08" db="UniProtKB">
        <authorList>
            <consortium name="EnsemblMetazoa"/>
        </authorList>
    </citation>
    <scope>IDENTIFICATION</scope>
    <source>
        <strain evidence="6">05x7-T-G4-1.051#20</strain>
    </source>
</reference>
<dbReference type="InterPro" id="IPR050822">
    <property type="entry name" value="Cerebellin_Synaptic_Org"/>
</dbReference>
<dbReference type="Proteomes" id="UP000005408">
    <property type="component" value="Unassembled WGS sequence"/>
</dbReference>
<dbReference type="Gene3D" id="2.60.120.40">
    <property type="match status" value="1"/>
</dbReference>
<dbReference type="EnsemblMetazoa" id="G11525.1">
    <property type="protein sequence ID" value="G11525.1:cds"/>
    <property type="gene ID" value="G11525"/>
</dbReference>
<accession>A0A8W8HXD9</accession>
<keyword evidence="7" id="KW-1185">Reference proteome</keyword>
<keyword evidence="2" id="KW-0964">Secreted</keyword>